<accession>A0AA39TH59</accession>
<dbReference type="Pfam" id="PF04548">
    <property type="entry name" value="AIG1"/>
    <property type="match status" value="1"/>
</dbReference>
<protein>
    <recommendedName>
        <fullName evidence="3">AIG1-type G domain-containing protein</fullName>
    </recommendedName>
</protein>
<dbReference type="Proteomes" id="UP001175000">
    <property type="component" value="Unassembled WGS sequence"/>
</dbReference>
<feature type="coiled-coil region" evidence="2">
    <location>
        <begin position="256"/>
        <end position="352"/>
    </location>
</feature>
<feature type="domain" description="AIG1-type G" evidence="3">
    <location>
        <begin position="38"/>
        <end position="163"/>
    </location>
</feature>
<dbReference type="InterPro" id="IPR006703">
    <property type="entry name" value="G_AIG1"/>
</dbReference>
<proteinExistence type="predicted"/>
<dbReference type="InterPro" id="IPR027417">
    <property type="entry name" value="P-loop_NTPase"/>
</dbReference>
<name>A0AA39TH59_9PEZI</name>
<evidence type="ECO:0000313" key="4">
    <source>
        <dbReference type="EMBL" id="KAK0610822.1"/>
    </source>
</evidence>
<evidence type="ECO:0000259" key="3">
    <source>
        <dbReference type="Pfam" id="PF04548"/>
    </source>
</evidence>
<dbReference type="EMBL" id="JAULSU010000007">
    <property type="protein sequence ID" value="KAK0610822.1"/>
    <property type="molecule type" value="Genomic_DNA"/>
</dbReference>
<dbReference type="Gene3D" id="3.40.50.300">
    <property type="entry name" value="P-loop containing nucleotide triphosphate hydrolases"/>
    <property type="match status" value="1"/>
</dbReference>
<evidence type="ECO:0000256" key="1">
    <source>
        <dbReference type="ARBA" id="ARBA00022741"/>
    </source>
</evidence>
<reference evidence="4" key="1">
    <citation type="submission" date="2023-06" db="EMBL/GenBank/DDBJ databases">
        <title>Genome-scale phylogeny and comparative genomics of the fungal order Sordariales.</title>
        <authorList>
            <consortium name="Lawrence Berkeley National Laboratory"/>
            <person name="Hensen N."/>
            <person name="Bonometti L."/>
            <person name="Westerberg I."/>
            <person name="Brannstrom I.O."/>
            <person name="Guillou S."/>
            <person name="Cros-Aarteil S."/>
            <person name="Calhoun S."/>
            <person name="Haridas S."/>
            <person name="Kuo A."/>
            <person name="Mondo S."/>
            <person name="Pangilinan J."/>
            <person name="Riley R."/>
            <person name="Labutti K."/>
            <person name="Andreopoulos B."/>
            <person name="Lipzen A."/>
            <person name="Chen C."/>
            <person name="Yanf M."/>
            <person name="Daum C."/>
            <person name="Ng V."/>
            <person name="Clum A."/>
            <person name="Steindorff A."/>
            <person name="Ohm R."/>
            <person name="Martin F."/>
            <person name="Silar P."/>
            <person name="Natvig D."/>
            <person name="Lalanne C."/>
            <person name="Gautier V."/>
            <person name="Ament-Velasquez S.L."/>
            <person name="Kruys A."/>
            <person name="Hutchinson M.I."/>
            <person name="Powell A.J."/>
            <person name="Barry K."/>
            <person name="Miller A.N."/>
            <person name="Grigoriev I.V."/>
            <person name="Debuchy R."/>
            <person name="Gladieux P."/>
            <person name="Thoren M.H."/>
            <person name="Johannesson H."/>
        </authorList>
    </citation>
    <scope>NUCLEOTIDE SEQUENCE</scope>
    <source>
        <strain evidence="4">CBS 606.72</strain>
    </source>
</reference>
<organism evidence="4 5">
    <name type="scientific">Immersiella caudata</name>
    <dbReference type="NCBI Taxonomy" id="314043"/>
    <lineage>
        <taxon>Eukaryota</taxon>
        <taxon>Fungi</taxon>
        <taxon>Dikarya</taxon>
        <taxon>Ascomycota</taxon>
        <taxon>Pezizomycotina</taxon>
        <taxon>Sordariomycetes</taxon>
        <taxon>Sordariomycetidae</taxon>
        <taxon>Sordariales</taxon>
        <taxon>Lasiosphaeriaceae</taxon>
        <taxon>Immersiella</taxon>
    </lineage>
</organism>
<sequence>MDSQIAPTTHPTLSVSRELARTGEVPTQRASASGAIFIAVMGVTGTGKSRFIRTVTENDSIEVGSGLQSVTGVVQSYSFRHPTTGALFVLIDTPGFNDTTRSAREILREIGNWLSTSYQQGTLLSGVLLLHPITNTRMEGSALQTLFAFKKICGPDGIKNMVLGTTFWDVVEPELGVQREQELATNKMFWGALVAKGARLRRIRQEKADALDLLTEMAANPRFVTQLQRELVDEGIDLLDTAAGHAVLGEEMVNINNQYKKDVELLRQQEEQKRIEEEKVQEAKRQAQILEYQRQVAQRQQQEAALRLAETRRMEALQRQMRELEIQRRRNQEKLQEENERAQKLLMTTAKNAEKRRLESLDRWEDSLLDTGRSPSFSTWRSDSFYCLSCSWCGMVLGGCVYYECSRCTALPPFESSKNCTICLDCYEKGRRCWSDTAEPRSSFSHAKYGYYIKRTGDSTDMYCPYNASASTAAKAKNRNLGTPSWIRCNHCRRKGDIFYLYCRRCVDFDICLSCAGQGKECKCFGGLQIYAVCPCGDTTRHRVKREGCDTM</sequence>
<keyword evidence="5" id="KW-1185">Reference proteome</keyword>
<keyword evidence="2" id="KW-0175">Coiled coil</keyword>
<comment type="caution">
    <text evidence="4">The sequence shown here is derived from an EMBL/GenBank/DDBJ whole genome shotgun (WGS) entry which is preliminary data.</text>
</comment>
<evidence type="ECO:0000313" key="5">
    <source>
        <dbReference type="Proteomes" id="UP001175000"/>
    </source>
</evidence>
<dbReference type="AlphaFoldDB" id="A0AA39TH59"/>
<dbReference type="GO" id="GO:0005525">
    <property type="term" value="F:GTP binding"/>
    <property type="evidence" value="ECO:0007669"/>
    <property type="project" value="InterPro"/>
</dbReference>
<dbReference type="SUPFAM" id="SSF52540">
    <property type="entry name" value="P-loop containing nucleoside triphosphate hydrolases"/>
    <property type="match status" value="1"/>
</dbReference>
<gene>
    <name evidence="4" type="ORF">B0T14DRAFT_529152</name>
</gene>
<keyword evidence="1" id="KW-0547">Nucleotide-binding</keyword>
<evidence type="ECO:0000256" key="2">
    <source>
        <dbReference type="SAM" id="Coils"/>
    </source>
</evidence>
<dbReference type="CDD" id="cd00882">
    <property type="entry name" value="Ras_like_GTPase"/>
    <property type="match status" value="1"/>
</dbReference>